<organism evidence="2 3">
    <name type="scientific">Gracilibacillus ureilyticus</name>
    <dbReference type="NCBI Taxonomy" id="531814"/>
    <lineage>
        <taxon>Bacteria</taxon>
        <taxon>Bacillati</taxon>
        <taxon>Bacillota</taxon>
        <taxon>Bacilli</taxon>
        <taxon>Bacillales</taxon>
        <taxon>Bacillaceae</taxon>
        <taxon>Gracilibacillus</taxon>
    </lineage>
</organism>
<reference evidence="2 3" key="1">
    <citation type="submission" date="2016-10" db="EMBL/GenBank/DDBJ databases">
        <authorList>
            <person name="de Groot N.N."/>
        </authorList>
    </citation>
    <scope>NUCLEOTIDE SEQUENCE [LARGE SCALE GENOMIC DNA]</scope>
    <source>
        <strain evidence="2 3">CGMCC 1.7727</strain>
    </source>
</reference>
<evidence type="ECO:0000256" key="1">
    <source>
        <dbReference type="SAM" id="Phobius"/>
    </source>
</evidence>
<dbReference type="OrthoDB" id="2182676at2"/>
<keyword evidence="3" id="KW-1185">Reference proteome</keyword>
<feature type="transmembrane region" description="Helical" evidence="1">
    <location>
        <begin position="198"/>
        <end position="217"/>
    </location>
</feature>
<protein>
    <submittedName>
        <fullName evidence="2">Uncharacterized membrane protein YesL</fullName>
    </submittedName>
</protein>
<feature type="transmembrane region" description="Helical" evidence="1">
    <location>
        <begin position="49"/>
        <end position="80"/>
    </location>
</feature>
<sequence length="224" mass="25642">MQNSGVFSSFYMIADWIYRYTSVNIIWVIFNLPLVFLLFNLLLADNLGVIVILAGLMLLLLPFVFYPANAALFSIVDLFIKKEDVKILREFWLCFKKNYKRSMKIGGIFTVLWSFLLIDLFYVINLGNSALTYLFIVLCFFAFVYHLLVCSSTNYLQADIISTLKKAANLMLTHPILSISLGFIGCGFLYTITNITPIFLPFFSGSVLAFLSLLVFIKIHREKV</sequence>
<dbReference type="Proteomes" id="UP000199687">
    <property type="component" value="Unassembled WGS sequence"/>
</dbReference>
<accession>A0A1H9NII3</accession>
<feature type="transmembrane region" description="Helical" evidence="1">
    <location>
        <begin position="21"/>
        <end position="43"/>
    </location>
</feature>
<evidence type="ECO:0000313" key="3">
    <source>
        <dbReference type="Proteomes" id="UP000199687"/>
    </source>
</evidence>
<proteinExistence type="predicted"/>
<dbReference type="STRING" id="531814.SAMN04487944_103156"/>
<feature type="transmembrane region" description="Helical" evidence="1">
    <location>
        <begin position="130"/>
        <end position="149"/>
    </location>
</feature>
<dbReference type="EMBL" id="FOGL01000003">
    <property type="protein sequence ID" value="SER35567.1"/>
    <property type="molecule type" value="Genomic_DNA"/>
</dbReference>
<dbReference type="AlphaFoldDB" id="A0A1H9NII3"/>
<name>A0A1H9NII3_9BACI</name>
<keyword evidence="1" id="KW-1133">Transmembrane helix</keyword>
<dbReference type="Pfam" id="PF04854">
    <property type="entry name" value="DUF624"/>
    <property type="match status" value="1"/>
</dbReference>
<keyword evidence="1" id="KW-0812">Transmembrane</keyword>
<evidence type="ECO:0000313" key="2">
    <source>
        <dbReference type="EMBL" id="SER35567.1"/>
    </source>
</evidence>
<dbReference type="InterPro" id="IPR006938">
    <property type="entry name" value="DUF624"/>
</dbReference>
<gene>
    <name evidence="2" type="ORF">SAMN04487944_103156</name>
</gene>
<feature type="transmembrane region" description="Helical" evidence="1">
    <location>
        <begin position="170"/>
        <end position="192"/>
    </location>
</feature>
<keyword evidence="1" id="KW-0472">Membrane</keyword>
<feature type="transmembrane region" description="Helical" evidence="1">
    <location>
        <begin position="105"/>
        <end position="124"/>
    </location>
</feature>
<dbReference type="RefSeq" id="WP_089739697.1">
    <property type="nucleotide sequence ID" value="NZ_FOGL01000003.1"/>
</dbReference>